<organism evidence="1 2">
    <name type="scientific">Aquilegia coerulea</name>
    <name type="common">Rocky mountain columbine</name>
    <dbReference type="NCBI Taxonomy" id="218851"/>
    <lineage>
        <taxon>Eukaryota</taxon>
        <taxon>Viridiplantae</taxon>
        <taxon>Streptophyta</taxon>
        <taxon>Embryophyta</taxon>
        <taxon>Tracheophyta</taxon>
        <taxon>Spermatophyta</taxon>
        <taxon>Magnoliopsida</taxon>
        <taxon>Ranunculales</taxon>
        <taxon>Ranunculaceae</taxon>
        <taxon>Thalictroideae</taxon>
        <taxon>Aquilegia</taxon>
    </lineage>
</organism>
<reference evidence="1 2" key="1">
    <citation type="submission" date="2017-09" db="EMBL/GenBank/DDBJ databases">
        <title>WGS assembly of Aquilegia coerulea Goldsmith.</title>
        <authorList>
            <person name="Hodges S."/>
            <person name="Kramer E."/>
            <person name="Nordborg M."/>
            <person name="Tomkins J."/>
            <person name="Borevitz J."/>
            <person name="Derieg N."/>
            <person name="Yan J."/>
            <person name="Mihaltcheva S."/>
            <person name="Hayes R.D."/>
            <person name="Rokhsar D."/>
        </authorList>
    </citation>
    <scope>NUCLEOTIDE SEQUENCE [LARGE SCALE GENOMIC DNA]</scope>
    <source>
        <strain evidence="2">cv. Goldsmith</strain>
    </source>
</reference>
<protein>
    <submittedName>
        <fullName evidence="1">Uncharacterized protein</fullName>
    </submittedName>
</protein>
<name>A0A2G5FBD0_AQUCA</name>
<dbReference type="EMBL" id="KZ305018">
    <property type="protein sequence ID" value="PIA65318.1"/>
    <property type="molecule type" value="Genomic_DNA"/>
</dbReference>
<dbReference type="InParanoid" id="A0A2G5FBD0"/>
<dbReference type="AlphaFoldDB" id="A0A2G5FBD0"/>
<dbReference type="Proteomes" id="UP000230069">
    <property type="component" value="Unassembled WGS sequence"/>
</dbReference>
<gene>
    <name evidence="1" type="ORF">AQUCO_00100647v1</name>
</gene>
<evidence type="ECO:0000313" key="1">
    <source>
        <dbReference type="EMBL" id="PIA65318.1"/>
    </source>
</evidence>
<proteinExistence type="predicted"/>
<evidence type="ECO:0000313" key="2">
    <source>
        <dbReference type="Proteomes" id="UP000230069"/>
    </source>
</evidence>
<accession>A0A2G5FBD0</accession>
<keyword evidence="2" id="KW-1185">Reference proteome</keyword>
<sequence>MPANVFQEVYRILYTRCYSPSYVHQGMKIIVQTRQQRTYIDKKAFFFFFFSIQKIEIHPLMISSKRTPQQ</sequence>